<evidence type="ECO:0000256" key="1">
    <source>
        <dbReference type="ARBA" id="ARBA00010211"/>
    </source>
</evidence>
<dbReference type="GO" id="GO:0019752">
    <property type="term" value="P:carboxylic acid metabolic process"/>
    <property type="evidence" value="ECO:0007669"/>
    <property type="project" value="UniProtKB-ARBA"/>
</dbReference>
<dbReference type="InterPro" id="IPR051121">
    <property type="entry name" value="FAH"/>
</dbReference>
<sequence>MRLVSFHGDGDGDGDGGLRLGVETGAGVADVTEAAGDGSRASVRSLAGGGQEALEWLRGAADSASDVVPIEQLRLAPAVPDAGKIICVGLNYRKHAAEGGMPVPERPIYFAKYANSLAASGEAVVIPAVTEKADYEIELVAVIGRRARKVSADRALEHVFGYATGNDLSARELQMRSTQWMYGKAIDGFAPLGPYVVTSDEVPDPQALDLQCRVNGELRQSSNTRDMVFSVAELVSDLSQVMTLEPGDVIYTGTPEGVILGMAEQVWLQPGDEVVCEIQGLGRLVTPLVADPG</sequence>
<evidence type="ECO:0000256" key="2">
    <source>
        <dbReference type="ARBA" id="ARBA00022723"/>
    </source>
</evidence>
<dbReference type="OrthoDB" id="9805307at2"/>
<dbReference type="GO" id="GO:0046872">
    <property type="term" value="F:metal ion binding"/>
    <property type="evidence" value="ECO:0007669"/>
    <property type="project" value="UniProtKB-KW"/>
</dbReference>
<dbReference type="InterPro" id="IPR036663">
    <property type="entry name" value="Fumarylacetoacetase_C_sf"/>
</dbReference>
<dbReference type="InterPro" id="IPR011234">
    <property type="entry name" value="Fumarylacetoacetase-like_C"/>
</dbReference>
<accession>A0A239A5M4</accession>
<dbReference type="PANTHER" id="PTHR42796:SF4">
    <property type="entry name" value="FUMARYLACETOACETATE HYDROLASE DOMAIN-CONTAINING PROTEIN 2A"/>
    <property type="match status" value="1"/>
</dbReference>
<keyword evidence="2" id="KW-0479">Metal-binding</keyword>
<dbReference type="AlphaFoldDB" id="A0A239A5M4"/>
<protein>
    <submittedName>
        <fullName evidence="4">2-keto-4-pentenoate hydratase/2-oxohepta-3-ene-1,7-dioic acid hydratase (Catechol pathway)</fullName>
    </submittedName>
</protein>
<dbReference type="SUPFAM" id="SSF56529">
    <property type="entry name" value="FAH"/>
    <property type="match status" value="1"/>
</dbReference>
<comment type="similarity">
    <text evidence="1">Belongs to the FAH family.</text>
</comment>
<dbReference type="RefSeq" id="WP_089338764.1">
    <property type="nucleotide sequence ID" value="NZ_FZNO01000038.1"/>
</dbReference>
<dbReference type="GO" id="GO:0016853">
    <property type="term" value="F:isomerase activity"/>
    <property type="evidence" value="ECO:0007669"/>
    <property type="project" value="UniProtKB-ARBA"/>
</dbReference>
<organism evidence="4 5">
    <name type="scientific">Blastococcus mobilis</name>
    <dbReference type="NCBI Taxonomy" id="1938746"/>
    <lineage>
        <taxon>Bacteria</taxon>
        <taxon>Bacillati</taxon>
        <taxon>Actinomycetota</taxon>
        <taxon>Actinomycetes</taxon>
        <taxon>Geodermatophilales</taxon>
        <taxon>Geodermatophilaceae</taxon>
        <taxon>Blastococcus</taxon>
    </lineage>
</organism>
<keyword evidence="5" id="KW-1185">Reference proteome</keyword>
<name>A0A239A5M4_9ACTN</name>
<dbReference type="Pfam" id="PF01557">
    <property type="entry name" value="FAA_hydrolase"/>
    <property type="match status" value="1"/>
</dbReference>
<dbReference type="Proteomes" id="UP000198403">
    <property type="component" value="Unassembled WGS sequence"/>
</dbReference>
<dbReference type="Gene3D" id="3.90.850.10">
    <property type="entry name" value="Fumarylacetoacetase-like, C-terminal domain"/>
    <property type="match status" value="1"/>
</dbReference>
<evidence type="ECO:0000313" key="5">
    <source>
        <dbReference type="Proteomes" id="UP000198403"/>
    </source>
</evidence>
<evidence type="ECO:0000313" key="4">
    <source>
        <dbReference type="EMBL" id="SNR90809.1"/>
    </source>
</evidence>
<proteinExistence type="inferred from homology"/>
<feature type="domain" description="Fumarylacetoacetase-like C-terminal" evidence="3">
    <location>
        <begin position="84"/>
        <end position="288"/>
    </location>
</feature>
<dbReference type="FunFam" id="3.90.850.10:FF:000002">
    <property type="entry name" value="2-hydroxyhepta-2,4-diene-1,7-dioate isomerase"/>
    <property type="match status" value="1"/>
</dbReference>
<dbReference type="PANTHER" id="PTHR42796">
    <property type="entry name" value="FUMARYLACETOACETATE HYDROLASE DOMAIN-CONTAINING PROTEIN 2A-RELATED"/>
    <property type="match status" value="1"/>
</dbReference>
<dbReference type="EMBL" id="FZNO01000038">
    <property type="protein sequence ID" value="SNR90809.1"/>
    <property type="molecule type" value="Genomic_DNA"/>
</dbReference>
<reference evidence="4 5" key="1">
    <citation type="submission" date="2017-06" db="EMBL/GenBank/DDBJ databases">
        <authorList>
            <person name="Kim H.J."/>
            <person name="Triplett B.A."/>
        </authorList>
    </citation>
    <scope>NUCLEOTIDE SEQUENCE [LARGE SCALE GENOMIC DNA]</scope>
    <source>
        <strain evidence="4 5">DSM 44272</strain>
    </source>
</reference>
<evidence type="ECO:0000259" key="3">
    <source>
        <dbReference type="Pfam" id="PF01557"/>
    </source>
</evidence>
<gene>
    <name evidence="4" type="ORF">SAMN06272737_1387</name>
</gene>